<gene>
    <name evidence="1" type="ORF">DPX16_17944</name>
</gene>
<dbReference type="GO" id="GO:0007399">
    <property type="term" value="P:nervous system development"/>
    <property type="evidence" value="ECO:0007669"/>
    <property type="project" value="UniProtKB-ARBA"/>
</dbReference>
<name>A0A3N0XV12_ANAGA</name>
<dbReference type="EMBL" id="RJVU01061675">
    <property type="protein sequence ID" value="ROJ33122.1"/>
    <property type="molecule type" value="Genomic_DNA"/>
</dbReference>
<feature type="non-terminal residue" evidence="1">
    <location>
        <position position="1"/>
    </location>
</feature>
<dbReference type="OrthoDB" id="298939at2759"/>
<accession>A0A3N0XV12</accession>
<dbReference type="InterPro" id="IPR014756">
    <property type="entry name" value="Ig_E-set"/>
</dbReference>
<sequence length="71" mass="8302">LDGVLLIDPEYLKDRKVLQVTDVVLYSHDTYSKSVGRHSSCNFSQDDDFVFEDFARLRLKGMKDEEDDHFC</sequence>
<reference evidence="1 2" key="1">
    <citation type="submission" date="2018-10" db="EMBL/GenBank/DDBJ databases">
        <title>Genome assembly for a Yunnan-Guizhou Plateau 3E fish, Anabarilius grahami (Regan), and its evolutionary and genetic applications.</title>
        <authorList>
            <person name="Jiang W."/>
        </authorList>
    </citation>
    <scope>NUCLEOTIDE SEQUENCE [LARGE SCALE GENOMIC DNA]</scope>
    <source>
        <strain evidence="1">AG-KIZ</strain>
        <tissue evidence="1">Muscle</tissue>
    </source>
</reference>
<comment type="caution">
    <text evidence="1">The sequence shown here is derived from an EMBL/GenBank/DDBJ whole genome shotgun (WGS) entry which is preliminary data.</text>
</comment>
<organism evidence="1 2">
    <name type="scientific">Anabarilius grahami</name>
    <name type="common">Kanglang fish</name>
    <name type="synonym">Barilius grahami</name>
    <dbReference type="NCBI Taxonomy" id="495550"/>
    <lineage>
        <taxon>Eukaryota</taxon>
        <taxon>Metazoa</taxon>
        <taxon>Chordata</taxon>
        <taxon>Craniata</taxon>
        <taxon>Vertebrata</taxon>
        <taxon>Euteleostomi</taxon>
        <taxon>Actinopterygii</taxon>
        <taxon>Neopterygii</taxon>
        <taxon>Teleostei</taxon>
        <taxon>Ostariophysi</taxon>
        <taxon>Cypriniformes</taxon>
        <taxon>Xenocyprididae</taxon>
        <taxon>Xenocypridinae</taxon>
        <taxon>Xenocypridinae incertae sedis</taxon>
        <taxon>Anabarilius</taxon>
    </lineage>
</organism>
<dbReference type="AlphaFoldDB" id="A0A3N0XV12"/>
<evidence type="ECO:0000313" key="1">
    <source>
        <dbReference type="EMBL" id="ROJ33122.1"/>
    </source>
</evidence>
<keyword evidence="2" id="KW-1185">Reference proteome</keyword>
<proteinExistence type="predicted"/>
<protein>
    <submittedName>
        <fullName evidence="1">Arrestin red cell isoform 2</fullName>
    </submittedName>
</protein>
<evidence type="ECO:0000313" key="2">
    <source>
        <dbReference type="Proteomes" id="UP000281406"/>
    </source>
</evidence>
<dbReference type="Proteomes" id="UP000281406">
    <property type="component" value="Unassembled WGS sequence"/>
</dbReference>
<dbReference type="SUPFAM" id="SSF81296">
    <property type="entry name" value="E set domains"/>
    <property type="match status" value="1"/>
</dbReference>